<feature type="region of interest" description="Disordered" evidence="2">
    <location>
        <begin position="57"/>
        <end position="79"/>
    </location>
</feature>
<evidence type="ECO:0000256" key="1">
    <source>
        <dbReference type="ARBA" id="ARBA00022649"/>
    </source>
</evidence>
<keyword evidence="4" id="KW-1185">Reference proteome</keyword>
<proteinExistence type="predicted"/>
<organism evidence="3 4">
    <name type="scientific">Halorutilus salinus</name>
    <dbReference type="NCBI Taxonomy" id="2487751"/>
    <lineage>
        <taxon>Archaea</taxon>
        <taxon>Methanobacteriati</taxon>
        <taxon>Methanobacteriota</taxon>
        <taxon>Stenosarchaea group</taxon>
        <taxon>Halobacteria</taxon>
        <taxon>Halorutilales</taxon>
        <taxon>Halorutilaceae</taxon>
        <taxon>Halorutilus</taxon>
    </lineage>
</organism>
<reference evidence="3" key="1">
    <citation type="submission" date="2022-09" db="EMBL/GenBank/DDBJ databases">
        <title>Haloadaptaus new haloarchaeum isolated from saline soil.</title>
        <authorList>
            <person name="Duran-Viseras A."/>
            <person name="Sanchez-Porro C."/>
            <person name="Ventosa A."/>
        </authorList>
    </citation>
    <scope>NUCLEOTIDE SEQUENCE</scope>
    <source>
        <strain evidence="3">F3-133</strain>
    </source>
</reference>
<dbReference type="Pfam" id="PF02697">
    <property type="entry name" value="VAPB_antitox"/>
    <property type="match status" value="1"/>
</dbReference>
<keyword evidence="1" id="KW-1277">Toxin-antitoxin system</keyword>
<accession>A0A9Q4C566</accession>
<dbReference type="Proteomes" id="UP001149411">
    <property type="component" value="Unassembled WGS sequence"/>
</dbReference>
<dbReference type="EMBL" id="RKLV01000006">
    <property type="protein sequence ID" value="MCX2819149.1"/>
    <property type="molecule type" value="Genomic_DNA"/>
</dbReference>
<evidence type="ECO:0000313" key="3">
    <source>
        <dbReference type="EMBL" id="MCX2819149.1"/>
    </source>
</evidence>
<name>A0A9Q4C566_9EURY</name>
<dbReference type="InterPro" id="IPR003847">
    <property type="entry name" value="Put_antitoxin"/>
</dbReference>
<dbReference type="RefSeq" id="WP_266087180.1">
    <property type="nucleotide sequence ID" value="NZ_RKLV01000006.1"/>
</dbReference>
<comment type="caution">
    <text evidence="3">The sequence shown here is derived from an EMBL/GenBank/DDBJ whole genome shotgun (WGS) entry which is preliminary data.</text>
</comment>
<evidence type="ECO:0000313" key="4">
    <source>
        <dbReference type="Proteomes" id="UP001149411"/>
    </source>
</evidence>
<protein>
    <recommendedName>
        <fullName evidence="5">Antitoxin</fullName>
    </recommendedName>
</protein>
<evidence type="ECO:0000256" key="2">
    <source>
        <dbReference type="SAM" id="MobiDB-lite"/>
    </source>
</evidence>
<dbReference type="AlphaFoldDB" id="A0A9Q4C566"/>
<gene>
    <name evidence="3" type="ORF">EGH25_07260</name>
</gene>
<evidence type="ECO:0008006" key="5">
    <source>
        <dbReference type="Google" id="ProtNLM"/>
    </source>
</evidence>
<sequence length="79" mass="9324">MTTKTIGVREEVYERLSAEKREDESFSDTIDRLVEDAQSDWRKSFGKLEEEGEELKEVVKEQRRDLSESSAERQREALE</sequence>